<protein>
    <submittedName>
        <fullName evidence="1">Uncharacterized protein</fullName>
    </submittedName>
</protein>
<keyword evidence="2" id="KW-1185">Reference proteome</keyword>
<dbReference type="EMBL" id="FCOX02000224">
    <property type="protein sequence ID" value="SAL07452.1"/>
    <property type="molecule type" value="Genomic_DNA"/>
</dbReference>
<dbReference type="AlphaFoldDB" id="A0A158EKN7"/>
<dbReference type="Proteomes" id="UP000071859">
    <property type="component" value="Unassembled WGS sequence"/>
</dbReference>
<gene>
    <name evidence="1" type="ORF">AWB78_08585</name>
</gene>
<organism evidence="1 2">
    <name type="scientific">Caballeronia calidae</name>
    <dbReference type="NCBI Taxonomy" id="1777139"/>
    <lineage>
        <taxon>Bacteria</taxon>
        <taxon>Pseudomonadati</taxon>
        <taxon>Pseudomonadota</taxon>
        <taxon>Betaproteobacteria</taxon>
        <taxon>Burkholderiales</taxon>
        <taxon>Burkholderiaceae</taxon>
        <taxon>Caballeronia</taxon>
    </lineage>
</organism>
<reference evidence="1" key="1">
    <citation type="submission" date="2016-01" db="EMBL/GenBank/DDBJ databases">
        <authorList>
            <person name="Peeters C."/>
        </authorList>
    </citation>
    <scope>NUCLEOTIDE SEQUENCE</scope>
    <source>
        <strain evidence="1">LMG 29321</strain>
    </source>
</reference>
<accession>A0A158EKN7</accession>
<evidence type="ECO:0000313" key="1">
    <source>
        <dbReference type="EMBL" id="SAL07452.1"/>
    </source>
</evidence>
<sequence length="153" mass="15533">MAPPESVVPAVIDTLPPLVVMGELTLTIPFELKPAASVTFNAPTLDAIGAFTNKLLSARSASVASLPAVLLMLALTVMLPKPPLAPLVTTVTLEPLESAELIEATLIVPVAAVGVQVAPESVSLLVVLAITTSAGSSSQFPAAPPSLPPLVRT</sequence>
<name>A0A158EKN7_9BURK</name>
<evidence type="ECO:0000313" key="2">
    <source>
        <dbReference type="Proteomes" id="UP000071859"/>
    </source>
</evidence>
<proteinExistence type="predicted"/>
<comment type="caution">
    <text evidence="1">The sequence shown here is derived from an EMBL/GenBank/DDBJ whole genome shotgun (WGS) entry which is preliminary data.</text>
</comment>